<dbReference type="GO" id="GO:0006310">
    <property type="term" value="P:DNA recombination"/>
    <property type="evidence" value="ECO:0007669"/>
    <property type="project" value="UniProtKB-KW"/>
</dbReference>
<dbReference type="EMBL" id="BAAADV010000007">
    <property type="protein sequence ID" value="GAA0679603.1"/>
    <property type="molecule type" value="Genomic_DNA"/>
</dbReference>
<dbReference type="InterPro" id="IPR011010">
    <property type="entry name" value="DNA_brk_join_enz"/>
</dbReference>
<dbReference type="PANTHER" id="PTHR34236:SF1">
    <property type="entry name" value="DIMETHYL SULFOXIDE REDUCTASE TRANSCRIPTIONAL ACTIVATOR"/>
    <property type="match status" value="1"/>
</dbReference>
<evidence type="ECO:0000259" key="5">
    <source>
        <dbReference type="Pfam" id="PF04967"/>
    </source>
</evidence>
<dbReference type="InterPro" id="IPR007050">
    <property type="entry name" value="HTH_bacterioopsin"/>
</dbReference>
<feature type="region of interest" description="Disordered" evidence="4">
    <location>
        <begin position="189"/>
        <end position="213"/>
    </location>
</feature>
<proteinExistence type="predicted"/>
<dbReference type="GO" id="GO:0003677">
    <property type="term" value="F:DNA binding"/>
    <property type="evidence" value="ECO:0007669"/>
    <property type="project" value="InterPro"/>
</dbReference>
<evidence type="ECO:0000259" key="6">
    <source>
        <dbReference type="Pfam" id="PF15915"/>
    </source>
</evidence>
<organism evidence="7 8">
    <name type="scientific">Natronoarchaeum mannanilyticum</name>
    <dbReference type="NCBI Taxonomy" id="926360"/>
    <lineage>
        <taxon>Archaea</taxon>
        <taxon>Methanobacteriati</taxon>
        <taxon>Methanobacteriota</taxon>
        <taxon>Stenosarchaea group</taxon>
        <taxon>Halobacteria</taxon>
        <taxon>Halobacteriales</taxon>
        <taxon>Natronoarchaeaceae</taxon>
    </lineage>
</organism>
<reference evidence="7 8" key="1">
    <citation type="journal article" date="2019" name="Int. J. Syst. Evol. Microbiol.">
        <title>The Global Catalogue of Microorganisms (GCM) 10K type strain sequencing project: providing services to taxonomists for standard genome sequencing and annotation.</title>
        <authorList>
            <consortium name="The Broad Institute Genomics Platform"/>
            <consortium name="The Broad Institute Genome Sequencing Center for Infectious Disease"/>
            <person name="Wu L."/>
            <person name="Ma J."/>
        </authorList>
    </citation>
    <scope>NUCLEOTIDE SEQUENCE [LARGE SCALE GENOMIC DNA]</scope>
    <source>
        <strain evidence="7 8">JCM 16328</strain>
    </source>
</reference>
<evidence type="ECO:0000256" key="4">
    <source>
        <dbReference type="SAM" id="MobiDB-lite"/>
    </source>
</evidence>
<keyword evidence="8" id="KW-1185">Reference proteome</keyword>
<feature type="domain" description="Bacterioopsin transcriptional activator GAF and HTH associated" evidence="6">
    <location>
        <begin position="403"/>
        <end position="558"/>
    </location>
</feature>
<gene>
    <name evidence="7" type="ORF">GCM10009020_30220</name>
</gene>
<dbReference type="PANTHER" id="PTHR34236">
    <property type="entry name" value="DIMETHYL SULFOXIDE REDUCTASE TRANSCRIPTIONAL ACTIVATOR"/>
    <property type="match status" value="1"/>
</dbReference>
<comment type="caution">
    <text evidence="7">The sequence shown here is derived from an EMBL/GenBank/DDBJ whole genome shotgun (WGS) entry which is preliminary data.</text>
</comment>
<sequence length="626" mass="67150">MGALARESTDDGVLSGPEYRELAESAETYRKALVVRLIGEVGLRTGEVTRLRPDDVRSTGDRASGALLDVRAESGERDRIAYVPDDLRRSLDRYVRSNGIDADERVVDVSPRRIQMLVAEVADRAADRTGDDRFAAVAASDLRAYFARTLLVEERVDPRVVLAVGGWESFESFDRLLGEPDESTVAAELSDADVGTGDTAPARASDGASRAEELRERADRLERRVDLGDRVRAVDDAVLSASDRDDLEVGVCERLAEGDEYAGAWIATSDLTDERPTPAAAAGIDRSGVDALIERFDEASAVPPWTEAVRDGAVSVAEIDEGLPAGDADGAASDGEGSVVDADRVGAVTAVPLAHRETTYGVLAVATDRGAPEDWEGEELSALGRRIGHALTAIQRRNLLLSDAAVELEFRCRDEGAVFVDASARLDCTFSLESIAPVSASSLLFHVTVADADPGDVFDLAVEHRGVEEVRLVETHGDGALLEFVVGGDSPLLTLAAHGATITDAVFESGDGDLVAEVAQDADLRAVVDGLRTAFPDTELVGKREVERPVQTVREFREGVEDELTDRQEATLRAAYYAGYFDWPRGSTAEEVADSMDVSSPTLHNHLRKGQRALLDTFFEGSVGGE</sequence>
<protein>
    <submittedName>
        <fullName evidence="7">Bacterio-opsin activator domain-containing protein</fullName>
    </submittedName>
</protein>
<dbReference type="Pfam" id="PF04967">
    <property type="entry name" value="HTH_10"/>
    <property type="match status" value="1"/>
</dbReference>
<dbReference type="CDD" id="cd00397">
    <property type="entry name" value="DNA_BRE_C"/>
    <property type="match status" value="1"/>
</dbReference>
<evidence type="ECO:0000256" key="3">
    <source>
        <dbReference type="ARBA" id="ARBA00023172"/>
    </source>
</evidence>
<dbReference type="AlphaFoldDB" id="A0AAV3TDG6"/>
<evidence type="ECO:0000256" key="2">
    <source>
        <dbReference type="ARBA" id="ARBA00023163"/>
    </source>
</evidence>
<dbReference type="Gene3D" id="3.30.450.40">
    <property type="match status" value="1"/>
</dbReference>
<keyword evidence="1" id="KW-0805">Transcription regulation</keyword>
<dbReference type="GO" id="GO:0015074">
    <property type="term" value="P:DNA integration"/>
    <property type="evidence" value="ECO:0007669"/>
    <property type="project" value="InterPro"/>
</dbReference>
<accession>A0AAV3TDG6</accession>
<dbReference type="InterPro" id="IPR031803">
    <property type="entry name" value="BAT_GAF/HTH-assoc"/>
</dbReference>
<dbReference type="InterPro" id="IPR013762">
    <property type="entry name" value="Integrase-like_cat_sf"/>
</dbReference>
<evidence type="ECO:0000313" key="8">
    <source>
        <dbReference type="Proteomes" id="UP001500420"/>
    </source>
</evidence>
<keyword evidence="3" id="KW-0233">DNA recombination</keyword>
<evidence type="ECO:0000313" key="7">
    <source>
        <dbReference type="EMBL" id="GAA0679603.1"/>
    </source>
</evidence>
<dbReference type="InterPro" id="IPR029016">
    <property type="entry name" value="GAF-like_dom_sf"/>
</dbReference>
<feature type="domain" description="HTH bat-type" evidence="5">
    <location>
        <begin position="564"/>
        <end position="615"/>
    </location>
</feature>
<dbReference type="SUPFAM" id="SSF56349">
    <property type="entry name" value="DNA breaking-rejoining enzymes"/>
    <property type="match status" value="1"/>
</dbReference>
<dbReference type="Pfam" id="PF15915">
    <property type="entry name" value="BAT"/>
    <property type="match status" value="1"/>
</dbReference>
<keyword evidence="2" id="KW-0804">Transcription</keyword>
<dbReference type="Proteomes" id="UP001500420">
    <property type="component" value="Unassembled WGS sequence"/>
</dbReference>
<dbReference type="Gene3D" id="1.10.443.10">
    <property type="entry name" value="Intergrase catalytic core"/>
    <property type="match status" value="1"/>
</dbReference>
<evidence type="ECO:0000256" key="1">
    <source>
        <dbReference type="ARBA" id="ARBA00023015"/>
    </source>
</evidence>
<dbReference type="RefSeq" id="WP_343774892.1">
    <property type="nucleotide sequence ID" value="NZ_BAAADV010000007.1"/>
</dbReference>
<name>A0AAV3TDG6_9EURY</name>